<dbReference type="PROSITE" id="PS51034">
    <property type="entry name" value="ZP_2"/>
    <property type="match status" value="1"/>
</dbReference>
<dbReference type="GO" id="GO:0009653">
    <property type="term" value="P:anatomical structure morphogenesis"/>
    <property type="evidence" value="ECO:0007669"/>
    <property type="project" value="TreeGrafter"/>
</dbReference>
<reference evidence="5" key="1">
    <citation type="journal article" date="2016" name="Insect Biochem. Mol. Biol.">
        <title>Multifaceted biological insights from a draft genome sequence of the tobacco hornworm moth, Manduca sexta.</title>
        <authorList>
            <person name="Kanost M.R."/>
            <person name="Arrese E.L."/>
            <person name="Cao X."/>
            <person name="Chen Y.R."/>
            <person name="Chellapilla S."/>
            <person name="Goldsmith M.R."/>
            <person name="Grosse-Wilde E."/>
            <person name="Heckel D.G."/>
            <person name="Herndon N."/>
            <person name="Jiang H."/>
            <person name="Papanicolaou A."/>
            <person name="Qu J."/>
            <person name="Soulages J.L."/>
            <person name="Vogel H."/>
            <person name="Walters J."/>
            <person name="Waterhouse R.M."/>
            <person name="Ahn S.J."/>
            <person name="Almeida F.C."/>
            <person name="An C."/>
            <person name="Aqrawi P."/>
            <person name="Bretschneider A."/>
            <person name="Bryant W.B."/>
            <person name="Bucks S."/>
            <person name="Chao H."/>
            <person name="Chevignon G."/>
            <person name="Christen J.M."/>
            <person name="Clarke D.F."/>
            <person name="Dittmer N.T."/>
            <person name="Ferguson L.C.F."/>
            <person name="Garavelou S."/>
            <person name="Gordon K.H.J."/>
            <person name="Gunaratna R.T."/>
            <person name="Han Y."/>
            <person name="Hauser F."/>
            <person name="He Y."/>
            <person name="Heidel-Fischer H."/>
            <person name="Hirsh A."/>
            <person name="Hu Y."/>
            <person name="Jiang H."/>
            <person name="Kalra D."/>
            <person name="Klinner C."/>
            <person name="Konig C."/>
            <person name="Kovar C."/>
            <person name="Kroll A.R."/>
            <person name="Kuwar S.S."/>
            <person name="Lee S.L."/>
            <person name="Lehman R."/>
            <person name="Li K."/>
            <person name="Li Z."/>
            <person name="Liang H."/>
            <person name="Lovelace S."/>
            <person name="Lu Z."/>
            <person name="Mansfield J.H."/>
            <person name="McCulloch K.J."/>
            <person name="Mathew T."/>
            <person name="Morton B."/>
            <person name="Muzny D.M."/>
            <person name="Neunemann D."/>
            <person name="Ongeri F."/>
            <person name="Pauchet Y."/>
            <person name="Pu L.L."/>
            <person name="Pyrousis I."/>
            <person name="Rao X.J."/>
            <person name="Redding A."/>
            <person name="Roesel C."/>
            <person name="Sanchez-Gracia A."/>
            <person name="Schaack S."/>
            <person name="Shukla A."/>
            <person name="Tetreau G."/>
            <person name="Wang Y."/>
            <person name="Xiong G.H."/>
            <person name="Traut W."/>
            <person name="Walsh T.K."/>
            <person name="Worley K.C."/>
            <person name="Wu D."/>
            <person name="Wu W."/>
            <person name="Wu Y.Q."/>
            <person name="Zhang X."/>
            <person name="Zou Z."/>
            <person name="Zucker H."/>
            <person name="Briscoe A.D."/>
            <person name="Burmester T."/>
            <person name="Clem R.J."/>
            <person name="Feyereisen R."/>
            <person name="Grimmelikhuijzen C.J.P."/>
            <person name="Hamodrakas S.J."/>
            <person name="Hansson B.S."/>
            <person name="Huguet E."/>
            <person name="Jermiin L.S."/>
            <person name="Lan Q."/>
            <person name="Lehman H.K."/>
            <person name="Lorenzen M."/>
            <person name="Merzendorfer H."/>
            <person name="Michalopoulos I."/>
            <person name="Morton D.B."/>
            <person name="Muthukrishnan S."/>
            <person name="Oakeshott J.G."/>
            <person name="Palmer W."/>
            <person name="Park Y."/>
            <person name="Passarelli A.L."/>
            <person name="Rozas J."/>
            <person name="Schwartz L.M."/>
            <person name="Smith W."/>
            <person name="Southgate A."/>
            <person name="Vilcinskas A."/>
            <person name="Vogt R."/>
            <person name="Wang P."/>
            <person name="Werren J."/>
            <person name="Yu X.Q."/>
            <person name="Zhou J.J."/>
            <person name="Brown S.J."/>
            <person name="Scherer S.E."/>
            <person name="Richards S."/>
            <person name="Blissard G.W."/>
        </authorList>
    </citation>
    <scope>NUCLEOTIDE SEQUENCE</scope>
</reference>
<evidence type="ECO:0000256" key="2">
    <source>
        <dbReference type="SAM" id="Phobius"/>
    </source>
</evidence>
<dbReference type="AlphaFoldDB" id="A0A922CG80"/>
<dbReference type="InterPro" id="IPR042235">
    <property type="entry name" value="ZP-C_dom"/>
</dbReference>
<comment type="caution">
    <text evidence="5">The sequence shown here is derived from an EMBL/GenBank/DDBJ whole genome shotgun (WGS) entry which is preliminary data.</text>
</comment>
<keyword evidence="2" id="KW-0472">Membrane</keyword>
<dbReference type="Gene3D" id="2.60.40.4100">
    <property type="entry name" value="Zona pellucida, ZP-C domain"/>
    <property type="match status" value="1"/>
</dbReference>
<dbReference type="InterPro" id="IPR052774">
    <property type="entry name" value="Celegans_DevNeuronal_Protein"/>
</dbReference>
<dbReference type="OrthoDB" id="6407830at2759"/>
<dbReference type="SMART" id="SM00241">
    <property type="entry name" value="ZP"/>
    <property type="match status" value="1"/>
</dbReference>
<dbReference type="PANTHER" id="PTHR47327:SF7">
    <property type="entry name" value="GH08941P"/>
    <property type="match status" value="1"/>
</dbReference>
<gene>
    <name evidence="5" type="ORF">O3G_MSEX003275</name>
</gene>
<evidence type="ECO:0000259" key="4">
    <source>
        <dbReference type="PROSITE" id="PS51034"/>
    </source>
</evidence>
<dbReference type="InterPro" id="IPR001507">
    <property type="entry name" value="ZP_dom"/>
</dbReference>
<evidence type="ECO:0000256" key="1">
    <source>
        <dbReference type="ARBA" id="ARBA00023157"/>
    </source>
</evidence>
<dbReference type="EMBL" id="JH668310">
    <property type="protein sequence ID" value="KAG6444378.1"/>
    <property type="molecule type" value="Genomic_DNA"/>
</dbReference>
<protein>
    <recommendedName>
        <fullName evidence="4">ZP domain-containing protein</fullName>
    </recommendedName>
</protein>
<keyword evidence="2" id="KW-0812">Transmembrane</keyword>
<organism evidence="5 6">
    <name type="scientific">Manduca sexta</name>
    <name type="common">Tobacco hawkmoth</name>
    <name type="synonym">Tobacco hornworm</name>
    <dbReference type="NCBI Taxonomy" id="7130"/>
    <lineage>
        <taxon>Eukaryota</taxon>
        <taxon>Metazoa</taxon>
        <taxon>Ecdysozoa</taxon>
        <taxon>Arthropoda</taxon>
        <taxon>Hexapoda</taxon>
        <taxon>Insecta</taxon>
        <taxon>Pterygota</taxon>
        <taxon>Neoptera</taxon>
        <taxon>Endopterygota</taxon>
        <taxon>Lepidoptera</taxon>
        <taxon>Glossata</taxon>
        <taxon>Ditrysia</taxon>
        <taxon>Bombycoidea</taxon>
        <taxon>Sphingidae</taxon>
        <taxon>Sphinginae</taxon>
        <taxon>Sphingini</taxon>
        <taxon>Manduca</taxon>
    </lineage>
</organism>
<feature type="chain" id="PRO_5036907780" description="ZP domain-containing protein" evidence="3">
    <location>
        <begin position="19"/>
        <end position="379"/>
    </location>
</feature>
<dbReference type="PANTHER" id="PTHR47327">
    <property type="entry name" value="FI18240P1-RELATED"/>
    <property type="match status" value="1"/>
</dbReference>
<evidence type="ECO:0000256" key="3">
    <source>
        <dbReference type="SAM" id="SignalP"/>
    </source>
</evidence>
<accession>A0A922CG80</accession>
<keyword evidence="6" id="KW-1185">Reference proteome</keyword>
<dbReference type="Proteomes" id="UP000791440">
    <property type="component" value="Unassembled WGS sequence"/>
</dbReference>
<dbReference type="InterPro" id="IPR055355">
    <property type="entry name" value="ZP-C"/>
</dbReference>
<feature type="transmembrane region" description="Helical" evidence="2">
    <location>
        <begin position="360"/>
        <end position="377"/>
    </location>
</feature>
<proteinExistence type="predicted"/>
<feature type="signal peptide" evidence="3">
    <location>
        <begin position="1"/>
        <end position="18"/>
    </location>
</feature>
<name>A0A922CG80_MANSE</name>
<keyword evidence="3" id="KW-0732">Signal</keyword>
<sequence length="379" mass="41841">MAVLKLLLCLCFLHAAYGKGSEPQVECTPEVMKVTVPMDGDRKVCYLDQLKDYSPCLPVLSGKLATFVLDLQDPHKCGVTRVLHKMTGNRTFYHKVVIENSDGSRETVSARCAITAKMRAISKREVKPFPLDFDEPDVLTITRYEEGKAPEPILGAVVKQNGKQVSGEISVSPGTPLSMEIFLNNESASVYGLLVNYMHVTDTEKQQETIILNGCSVDPYLFDNFVTNDGDTLTAKFRAFKFPDTTYVQFKGTVTVCLDKCQGVQCSNGVVGYGRKRRAIPGNAESNKLYEVSLTTFIKVENVDGDSRESEHILELLKNLKVANQELGDRDGTPASVAEQISDNQLIEHPREEVTGGSSALTYSCLLLASVVVMLLYKY</sequence>
<evidence type="ECO:0000313" key="6">
    <source>
        <dbReference type="Proteomes" id="UP000791440"/>
    </source>
</evidence>
<dbReference type="Pfam" id="PF00100">
    <property type="entry name" value="Zona_pellucida"/>
    <property type="match status" value="1"/>
</dbReference>
<reference evidence="5" key="2">
    <citation type="submission" date="2020-12" db="EMBL/GenBank/DDBJ databases">
        <authorList>
            <person name="Kanost M."/>
        </authorList>
    </citation>
    <scope>NUCLEOTIDE SEQUENCE</scope>
</reference>
<keyword evidence="1" id="KW-1015">Disulfide bond</keyword>
<keyword evidence="2" id="KW-1133">Transmembrane helix</keyword>
<evidence type="ECO:0000313" key="5">
    <source>
        <dbReference type="EMBL" id="KAG6444378.1"/>
    </source>
</evidence>
<feature type="domain" description="ZP" evidence="4">
    <location>
        <begin position="26"/>
        <end position="273"/>
    </location>
</feature>